<organism evidence="3 4">
    <name type="scientific">candidate division KSB3 bacterium</name>
    <dbReference type="NCBI Taxonomy" id="2044937"/>
    <lineage>
        <taxon>Bacteria</taxon>
        <taxon>candidate division KSB3</taxon>
    </lineage>
</organism>
<dbReference type="HAMAP" id="MF_00003">
    <property type="entry name" value="RbfA"/>
    <property type="match status" value="1"/>
</dbReference>
<dbReference type="AlphaFoldDB" id="A0A2G6EBE2"/>
<dbReference type="Gene3D" id="3.30.300.20">
    <property type="match status" value="1"/>
</dbReference>
<dbReference type="PANTHER" id="PTHR33515">
    <property type="entry name" value="RIBOSOME-BINDING FACTOR A, CHLOROPLASTIC-RELATED"/>
    <property type="match status" value="1"/>
</dbReference>
<dbReference type="NCBIfam" id="TIGR00082">
    <property type="entry name" value="rbfA"/>
    <property type="match status" value="1"/>
</dbReference>
<accession>A0A2G6EBE2</accession>
<protein>
    <recommendedName>
        <fullName evidence="2">Ribosome-binding factor A</fullName>
    </recommendedName>
</protein>
<dbReference type="Pfam" id="PF02033">
    <property type="entry name" value="RBFA"/>
    <property type="match status" value="1"/>
</dbReference>
<comment type="subunit">
    <text evidence="2">Monomer. Binds 30S ribosomal subunits, but not 50S ribosomal subunits or 70S ribosomes.</text>
</comment>
<comment type="subcellular location">
    <subcellularLocation>
        <location evidence="2">Cytoplasm</location>
    </subcellularLocation>
</comment>
<dbReference type="InterPro" id="IPR000238">
    <property type="entry name" value="RbfA"/>
</dbReference>
<dbReference type="GO" id="GO:0005829">
    <property type="term" value="C:cytosol"/>
    <property type="evidence" value="ECO:0007669"/>
    <property type="project" value="TreeGrafter"/>
</dbReference>
<proteinExistence type="inferred from homology"/>
<comment type="function">
    <text evidence="2">One of several proteins that assist in the late maturation steps of the functional core of the 30S ribosomal subunit. Associates with free 30S ribosomal subunits (but not with 30S subunits that are part of 70S ribosomes or polysomes). Required for efficient processing of 16S rRNA. May interact with the 5'-terminal helix region of 16S rRNA.</text>
</comment>
<dbReference type="Proteomes" id="UP000229740">
    <property type="component" value="Unassembled WGS sequence"/>
</dbReference>
<keyword evidence="2" id="KW-0963">Cytoplasm</keyword>
<sequence length="140" mass="16061">MSIWDPKETLESIGLGKQGPKRSERVAEAIRHELSMALLRKVRDPKLADVTFSKVEVSDDLKIARVFFSMFDGPQRAKTVEQALIKAKGFMRSHLANTLNMRYTPALQFRYDKTADKVAEMDLIFQEIADERKRRGTEDS</sequence>
<comment type="caution">
    <text evidence="3">The sequence shown here is derived from an EMBL/GenBank/DDBJ whole genome shotgun (WGS) entry which is preliminary data.</text>
</comment>
<evidence type="ECO:0000256" key="2">
    <source>
        <dbReference type="HAMAP-Rule" id="MF_00003"/>
    </source>
</evidence>
<keyword evidence="1 2" id="KW-0690">Ribosome biogenesis</keyword>
<dbReference type="PANTHER" id="PTHR33515:SF1">
    <property type="entry name" value="RIBOSOME-BINDING FACTOR A, CHLOROPLASTIC-RELATED"/>
    <property type="match status" value="1"/>
</dbReference>
<dbReference type="PROSITE" id="PS01319">
    <property type="entry name" value="RBFA"/>
    <property type="match status" value="1"/>
</dbReference>
<dbReference type="GO" id="GO:0030490">
    <property type="term" value="P:maturation of SSU-rRNA"/>
    <property type="evidence" value="ECO:0007669"/>
    <property type="project" value="UniProtKB-UniRule"/>
</dbReference>
<dbReference type="InterPro" id="IPR023799">
    <property type="entry name" value="RbfA_dom_sf"/>
</dbReference>
<comment type="similarity">
    <text evidence="2">Belongs to the RbfA family.</text>
</comment>
<dbReference type="InterPro" id="IPR020053">
    <property type="entry name" value="Ribosome-bd_factorA_CS"/>
</dbReference>
<name>A0A2G6EBE2_9BACT</name>
<evidence type="ECO:0000256" key="1">
    <source>
        <dbReference type="ARBA" id="ARBA00022517"/>
    </source>
</evidence>
<dbReference type="SUPFAM" id="SSF89919">
    <property type="entry name" value="Ribosome-binding factor A, RbfA"/>
    <property type="match status" value="1"/>
</dbReference>
<dbReference type="InterPro" id="IPR015946">
    <property type="entry name" value="KH_dom-like_a/b"/>
</dbReference>
<dbReference type="EMBL" id="PDPS01000017">
    <property type="protein sequence ID" value="PID59406.1"/>
    <property type="molecule type" value="Genomic_DNA"/>
</dbReference>
<evidence type="ECO:0000313" key="4">
    <source>
        <dbReference type="Proteomes" id="UP000229740"/>
    </source>
</evidence>
<reference evidence="3 4" key="1">
    <citation type="submission" date="2017-10" db="EMBL/GenBank/DDBJ databases">
        <title>Novel microbial diversity and functional potential in the marine mammal oral microbiome.</title>
        <authorList>
            <person name="Dudek N.K."/>
            <person name="Sun C.L."/>
            <person name="Burstein D."/>
            <person name="Kantor R.S."/>
            <person name="Aliaga Goltsman D.S."/>
            <person name="Bik E.M."/>
            <person name="Thomas B.C."/>
            <person name="Banfield J.F."/>
            <person name="Relman D.A."/>
        </authorList>
    </citation>
    <scope>NUCLEOTIDE SEQUENCE [LARGE SCALE GENOMIC DNA]</scope>
    <source>
        <strain evidence="3">DOLZORAL124_49_17</strain>
    </source>
</reference>
<dbReference type="GO" id="GO:0043024">
    <property type="term" value="F:ribosomal small subunit binding"/>
    <property type="evidence" value="ECO:0007669"/>
    <property type="project" value="TreeGrafter"/>
</dbReference>
<evidence type="ECO:0000313" key="3">
    <source>
        <dbReference type="EMBL" id="PID59406.1"/>
    </source>
</evidence>
<gene>
    <name evidence="2 3" type="primary">rbfA</name>
    <name evidence="3" type="ORF">CSB45_00910</name>
</gene>